<dbReference type="PANTHER" id="PTHR15496">
    <property type="entry name" value="GENERAL TRANSCRIPTION FACTOR 3C POLYPEPTIDE 4 FAMILY"/>
    <property type="match status" value="1"/>
</dbReference>
<dbReference type="GO" id="GO:0004402">
    <property type="term" value="F:histone acetyltransferase activity"/>
    <property type="evidence" value="ECO:0007669"/>
    <property type="project" value="InterPro"/>
</dbReference>
<evidence type="ECO:0000256" key="1">
    <source>
        <dbReference type="SAM" id="MobiDB-lite"/>
    </source>
</evidence>
<evidence type="ECO:0000259" key="2">
    <source>
        <dbReference type="Pfam" id="PF12657"/>
    </source>
</evidence>
<dbReference type="AlphaFoldDB" id="A0AA38LYB4"/>
<dbReference type="EMBL" id="JAKWFO010000001">
    <property type="protein sequence ID" value="KAI9639823.1"/>
    <property type="molecule type" value="Genomic_DNA"/>
</dbReference>
<dbReference type="InterPro" id="IPR044230">
    <property type="entry name" value="GTF3C4"/>
</dbReference>
<dbReference type="InterPro" id="IPR036322">
    <property type="entry name" value="WD40_repeat_dom_sf"/>
</dbReference>
<dbReference type="GO" id="GO:0006384">
    <property type="term" value="P:transcription initiation at RNA polymerase III promoter"/>
    <property type="evidence" value="ECO:0007669"/>
    <property type="project" value="InterPro"/>
</dbReference>
<dbReference type="InterPro" id="IPR015943">
    <property type="entry name" value="WD40/YVTN_repeat-like_dom_sf"/>
</dbReference>
<comment type="caution">
    <text evidence="4">The sequence shown here is derived from an EMBL/GenBank/DDBJ whole genome shotgun (WGS) entry which is preliminary data.</text>
</comment>
<sequence length="811" mass="87978">MTIQPPTILGTRTIPGMHQSNAPRGLSWNDDGQAAFFTTRGVHILTPHLICSLPAPPAYLAPGLTLEHPSMILGRYRRGEMPADNEEDEAGPSTRPVRRVRRPENGEVGWYLNGVDPKEIDRMEVYGWTEVGEESSAIISHDEFTTQAMAWSPSGLSDLGSCLLAIMTTQGQVSVYVPSRDPYTKRWEEIADMTVLTRATLKKEKELTVPMMLQMRATCMQWSHALPLTSTLGIDSSLFAIANRAGKVVFWSYGPERRFEKVLGAEVTTGWIIALDWSAWVEVDKNTYTSRLAMACSDGSVAILHIQQTVQVDAEGAISRTVKVVKDEKMPDQDMRAICGLRWIGTILVVTRPGSITFWSAPFSGLVKWSGCKRIVLPGLGNWAGANPLSSCASIQQIDSDSLLIVLSTHIQYIITDLLTSPRLDDHADSLNLSIAARQVYLDHVQTDMFEGADSTKQDAYVQSTTALTCGWAGVGEAGLVSWCGEATNFANMEMKPEGIRQSTFVVADMGGIMPRRRAVMDEIEDVLESPPSLVQISPLKALLPQLLRIVAMPDQDSIGSEILELLSSEAWNEAGPATSSLDDRGASSKDAMAKLRLSIWGSKPLDGMRLRYALARWSAATFTSSAKAFTSISTSILQAIQGIVVERQLAWAAKSCGKSIGIDLPFLRLLLRYTTDSNVASDIDALSRAVSHLGADAGDALLDPCPACAQPVALGDVNGNARCGKGHEWSRCSVTRLLIAQPNYRVCSSCPAVSLIPTSSAEPPIPVAEDGSDTDYLRVAGKAESGGMAEQMLEAAVVCLLCGGRWVRVY</sequence>
<dbReference type="PANTHER" id="PTHR15496:SF2">
    <property type="entry name" value="GENERAL TRANSCRIPTION FACTOR 3C POLYPEPTIDE 4"/>
    <property type="match status" value="1"/>
</dbReference>
<dbReference type="Pfam" id="PF12657">
    <property type="entry name" value="TFIIIC_delta"/>
    <property type="match status" value="1"/>
</dbReference>
<name>A0AA38LYB4_9TREE</name>
<accession>A0AA38LYB4</accession>
<protein>
    <submittedName>
        <fullName evidence="4">Transcription factor IIIC subunit delta N-term-domain-containing protein</fullName>
    </submittedName>
</protein>
<feature type="domain" description="Transcription factor IIIC 90kDa subunit N-terminal" evidence="2">
    <location>
        <begin position="28"/>
        <end position="420"/>
    </location>
</feature>
<dbReference type="Gene3D" id="2.130.10.10">
    <property type="entry name" value="YVTN repeat-like/Quinoprotein amine dehydrogenase"/>
    <property type="match status" value="1"/>
</dbReference>
<dbReference type="GeneID" id="77730182"/>
<dbReference type="InterPro" id="IPR024764">
    <property type="entry name" value="TFIIIC_Znf"/>
</dbReference>
<evidence type="ECO:0000313" key="5">
    <source>
        <dbReference type="Proteomes" id="UP001164286"/>
    </source>
</evidence>
<feature type="region of interest" description="Disordered" evidence="1">
    <location>
        <begin position="81"/>
        <end position="101"/>
    </location>
</feature>
<dbReference type="Pfam" id="PF12660">
    <property type="entry name" value="zf-TFIIIC"/>
    <property type="match status" value="1"/>
</dbReference>
<keyword evidence="5" id="KW-1185">Reference proteome</keyword>
<evidence type="ECO:0000259" key="3">
    <source>
        <dbReference type="Pfam" id="PF12660"/>
    </source>
</evidence>
<evidence type="ECO:0000313" key="4">
    <source>
        <dbReference type="EMBL" id="KAI9639823.1"/>
    </source>
</evidence>
<reference evidence="4" key="1">
    <citation type="journal article" date="2022" name="G3 (Bethesda)">
        <title>High quality genome of the basidiomycete yeast Dioszegia hungarica PDD-24b-2 isolated from cloud water.</title>
        <authorList>
            <person name="Jarrige D."/>
            <person name="Haridas S."/>
            <person name="Bleykasten-Grosshans C."/>
            <person name="Joly M."/>
            <person name="Nadalig T."/>
            <person name="Sancelme M."/>
            <person name="Vuilleumier S."/>
            <person name="Grigoriev I.V."/>
            <person name="Amato P."/>
            <person name="Bringel F."/>
        </authorList>
    </citation>
    <scope>NUCLEOTIDE SEQUENCE</scope>
    <source>
        <strain evidence="4">PDD-24b-2</strain>
    </source>
</reference>
<dbReference type="GO" id="GO:0000127">
    <property type="term" value="C:transcription factor TFIIIC complex"/>
    <property type="evidence" value="ECO:0007669"/>
    <property type="project" value="InterPro"/>
</dbReference>
<feature type="domain" description="Transcription factor IIIC putative zinc-finger" evidence="3">
    <location>
        <begin position="699"/>
        <end position="806"/>
    </location>
</feature>
<proteinExistence type="predicted"/>
<dbReference type="RefSeq" id="XP_052949600.1">
    <property type="nucleotide sequence ID" value="XM_053090977.1"/>
</dbReference>
<gene>
    <name evidence="4" type="ORF">MKK02DRAFT_40150</name>
</gene>
<organism evidence="4 5">
    <name type="scientific">Dioszegia hungarica</name>
    <dbReference type="NCBI Taxonomy" id="4972"/>
    <lineage>
        <taxon>Eukaryota</taxon>
        <taxon>Fungi</taxon>
        <taxon>Dikarya</taxon>
        <taxon>Basidiomycota</taxon>
        <taxon>Agaricomycotina</taxon>
        <taxon>Tremellomycetes</taxon>
        <taxon>Tremellales</taxon>
        <taxon>Bulleribasidiaceae</taxon>
        <taxon>Dioszegia</taxon>
    </lineage>
</organism>
<dbReference type="SUPFAM" id="SSF50978">
    <property type="entry name" value="WD40 repeat-like"/>
    <property type="match status" value="1"/>
</dbReference>
<dbReference type="Proteomes" id="UP001164286">
    <property type="component" value="Unassembled WGS sequence"/>
</dbReference>
<dbReference type="InterPro" id="IPR024761">
    <property type="entry name" value="TFIIIC_delta_N"/>
</dbReference>